<name>A0AAV9RI90_9TELE</name>
<comment type="caution">
    <text evidence="1">The sequence shown here is derived from an EMBL/GenBank/DDBJ whole genome shotgun (WGS) entry which is preliminary data.</text>
</comment>
<dbReference type="EMBL" id="JAHHUM010001795">
    <property type="protein sequence ID" value="KAK5608617.1"/>
    <property type="molecule type" value="Genomic_DNA"/>
</dbReference>
<protein>
    <submittedName>
        <fullName evidence="1">Uncharacterized protein</fullName>
    </submittedName>
</protein>
<proteinExistence type="predicted"/>
<reference evidence="1 2" key="1">
    <citation type="submission" date="2021-06" db="EMBL/GenBank/DDBJ databases">
        <authorList>
            <person name="Palmer J.M."/>
        </authorList>
    </citation>
    <scope>NUCLEOTIDE SEQUENCE [LARGE SCALE GENOMIC DNA]</scope>
    <source>
        <strain evidence="1 2">MEX-2019</strain>
        <tissue evidence="1">Muscle</tissue>
    </source>
</reference>
<organism evidence="1 2">
    <name type="scientific">Crenichthys baileyi</name>
    <name type="common">White River springfish</name>
    <dbReference type="NCBI Taxonomy" id="28760"/>
    <lineage>
        <taxon>Eukaryota</taxon>
        <taxon>Metazoa</taxon>
        <taxon>Chordata</taxon>
        <taxon>Craniata</taxon>
        <taxon>Vertebrata</taxon>
        <taxon>Euteleostomi</taxon>
        <taxon>Actinopterygii</taxon>
        <taxon>Neopterygii</taxon>
        <taxon>Teleostei</taxon>
        <taxon>Neoteleostei</taxon>
        <taxon>Acanthomorphata</taxon>
        <taxon>Ovalentaria</taxon>
        <taxon>Atherinomorphae</taxon>
        <taxon>Cyprinodontiformes</taxon>
        <taxon>Goodeidae</taxon>
        <taxon>Crenichthys</taxon>
    </lineage>
</organism>
<sequence length="183" mass="20422">MLHPSPCLHFGPHQNHTVTAGTSQTDQADRATELKKWIEQQETTLRFLYGEEVEILHSPLLLEEMEECFGETDWAAMDFVPARSRSSLVRASSSQALHLSSSSRARLTSASSSRISGWIFLLPRTMSSPKGSRHREGSEGPPARLPCGCLPRSLKAVAQRPLLVSGRRCNLQFRHGFRRVEGD</sequence>
<evidence type="ECO:0000313" key="1">
    <source>
        <dbReference type="EMBL" id="KAK5608617.1"/>
    </source>
</evidence>
<dbReference type="Proteomes" id="UP001311232">
    <property type="component" value="Unassembled WGS sequence"/>
</dbReference>
<gene>
    <name evidence="1" type="ORF">CRENBAI_022856</name>
</gene>
<accession>A0AAV9RI90</accession>
<evidence type="ECO:0000313" key="2">
    <source>
        <dbReference type="Proteomes" id="UP001311232"/>
    </source>
</evidence>
<dbReference type="AlphaFoldDB" id="A0AAV9RI90"/>
<keyword evidence="2" id="KW-1185">Reference proteome</keyword>